<evidence type="ECO:0000313" key="4">
    <source>
        <dbReference type="Proteomes" id="UP000267464"/>
    </source>
</evidence>
<dbReference type="PROSITE" id="PS51318">
    <property type="entry name" value="TAT"/>
    <property type="match status" value="1"/>
</dbReference>
<comment type="caution">
    <text evidence="3">The sequence shown here is derived from an EMBL/GenBank/DDBJ whole genome shotgun (WGS) entry which is preliminary data.</text>
</comment>
<evidence type="ECO:0000256" key="1">
    <source>
        <dbReference type="SAM" id="SignalP"/>
    </source>
</evidence>
<keyword evidence="1" id="KW-0732">Signal</keyword>
<dbReference type="InterPro" id="IPR016087">
    <property type="entry name" value="Chalcone_isomerase"/>
</dbReference>
<dbReference type="AlphaFoldDB" id="A0A3N7JTP8"/>
<reference evidence="3 4" key="1">
    <citation type="submission" date="2018-08" db="EMBL/GenBank/DDBJ databases">
        <authorList>
            <person name="Khan S.A."/>
            <person name="Jeon C.O."/>
            <person name="Chun B.H."/>
            <person name="Jeong S.E."/>
        </authorList>
    </citation>
    <scope>NUCLEOTIDE SEQUENCE [LARGE SCALE GENOMIC DNA]</scope>
    <source>
        <strain evidence="3 4">S-16</strain>
    </source>
</reference>
<dbReference type="Pfam" id="PF16036">
    <property type="entry name" value="Chalcone_3"/>
    <property type="match status" value="1"/>
</dbReference>
<keyword evidence="4" id="KW-1185">Reference proteome</keyword>
<feature type="signal peptide" evidence="1">
    <location>
        <begin position="1"/>
        <end position="25"/>
    </location>
</feature>
<reference evidence="3 4" key="2">
    <citation type="submission" date="2018-12" db="EMBL/GenBank/DDBJ databases">
        <title>Rhizobacter gummiphilus sp. nov., a rubber-degrading bacterium isolated from the soil of a botanical garden in Japan.</title>
        <authorList>
            <person name="Shunsuke S.S."/>
        </authorList>
    </citation>
    <scope>NUCLEOTIDE SEQUENCE [LARGE SCALE GENOMIC DNA]</scope>
    <source>
        <strain evidence="3 4">S-16</strain>
    </source>
</reference>
<name>A0A3N7JTP8_9BURK</name>
<evidence type="ECO:0000259" key="2">
    <source>
        <dbReference type="Pfam" id="PF16036"/>
    </source>
</evidence>
<accession>A0A3N7JTP8</accession>
<feature type="domain" description="Chalcone isomerase" evidence="2">
    <location>
        <begin position="66"/>
        <end position="179"/>
    </location>
</feature>
<organism evidence="3 4">
    <name type="scientific">Piscinibacter terrae</name>
    <dbReference type="NCBI Taxonomy" id="2496871"/>
    <lineage>
        <taxon>Bacteria</taxon>
        <taxon>Pseudomonadati</taxon>
        <taxon>Pseudomonadota</taxon>
        <taxon>Betaproteobacteria</taxon>
        <taxon>Burkholderiales</taxon>
        <taxon>Sphaerotilaceae</taxon>
        <taxon>Piscinibacter</taxon>
    </lineage>
</organism>
<evidence type="ECO:0000313" key="3">
    <source>
        <dbReference type="EMBL" id="RQP22345.1"/>
    </source>
</evidence>
<dbReference type="InterPro" id="IPR006311">
    <property type="entry name" value="TAT_signal"/>
</dbReference>
<dbReference type="OrthoDB" id="8527419at2"/>
<gene>
    <name evidence="3" type="ORF">DZC73_22055</name>
</gene>
<dbReference type="EMBL" id="QUSW01000007">
    <property type="protein sequence ID" value="RQP22345.1"/>
    <property type="molecule type" value="Genomic_DNA"/>
</dbReference>
<protein>
    <recommendedName>
        <fullName evidence="2">Chalcone isomerase domain-containing protein</fullName>
    </recommendedName>
</protein>
<dbReference type="RefSeq" id="WP_124542559.1">
    <property type="nucleotide sequence ID" value="NZ_QUSW01000007.1"/>
</dbReference>
<proteinExistence type="predicted"/>
<feature type="chain" id="PRO_5018323656" description="Chalcone isomerase domain-containing protein" evidence="1">
    <location>
        <begin position="26"/>
        <end position="183"/>
    </location>
</feature>
<sequence>MPHLTRRRCLTLLALLAGVALPAWAQPAVPPEVGAELPGAKLRGSGRATVLGLHIYDIRLWVDDAFTDYPKSSLALEIEYGRSLSGKLIADRSLKEMKRGGEIDDEKAERWLAFMRGTFPDVTKGDRITGVFQPGTAARFFVNGKFKAENRDAEFAQRFFGIWLATHTSEPKLRDALLGQGKA</sequence>
<dbReference type="Proteomes" id="UP000267464">
    <property type="component" value="Unassembled WGS sequence"/>
</dbReference>